<dbReference type="PIRSF" id="PIRSF006787">
    <property type="entry name" value="Hydrgn_mat_HoxX"/>
    <property type="match status" value="1"/>
</dbReference>
<dbReference type="InterPro" id="IPR047180">
    <property type="entry name" value="HoxX-like"/>
</dbReference>
<dbReference type="InterPro" id="IPR001753">
    <property type="entry name" value="Enoyl-CoA_hydra/iso"/>
</dbReference>
<dbReference type="KEGG" id="bsei:KMZ68_20230"/>
<dbReference type="RefSeq" id="WP_215612931.1">
    <property type="nucleotide sequence ID" value="NZ_CP076135.1"/>
</dbReference>
<dbReference type="GO" id="GO:0003824">
    <property type="term" value="F:catalytic activity"/>
    <property type="evidence" value="ECO:0007669"/>
    <property type="project" value="InterPro"/>
</dbReference>
<proteinExistence type="predicted"/>
<dbReference type="InterPro" id="IPR036477">
    <property type="entry name" value="Formyl_transf_N_sf"/>
</dbReference>
<dbReference type="AlphaFoldDB" id="A0A975RQW5"/>
<reference evidence="1" key="1">
    <citation type="submission" date="2021-06" db="EMBL/GenBank/DDBJ databases">
        <title>Bradyrhizobium sp. S2-11-2 Genome sequencing.</title>
        <authorList>
            <person name="Jin L."/>
        </authorList>
    </citation>
    <scope>NUCLEOTIDE SEQUENCE</scope>
    <source>
        <strain evidence="1">S2-11-2</strain>
    </source>
</reference>
<dbReference type="Gene3D" id="3.40.50.12230">
    <property type="match status" value="1"/>
</dbReference>
<dbReference type="SUPFAM" id="SSF53328">
    <property type="entry name" value="Formyltransferase"/>
    <property type="match status" value="1"/>
</dbReference>
<dbReference type="Proteomes" id="UP000680805">
    <property type="component" value="Chromosome"/>
</dbReference>
<evidence type="ECO:0000313" key="2">
    <source>
        <dbReference type="Proteomes" id="UP000680805"/>
    </source>
</evidence>
<dbReference type="Pfam" id="PF00378">
    <property type="entry name" value="ECH_1"/>
    <property type="match status" value="1"/>
</dbReference>
<dbReference type="InterPro" id="IPR009188">
    <property type="entry name" value="NiFe-hyd_mat_HypX/HoxX"/>
</dbReference>
<sequence length="570" mass="61972">MRILLLTHAFNSLAQRLFVELRERGHDVTVELDINDAVTREAVELAGPDLVIAPFLKRAIAESVWRRVPCFIVHPGIRGDRGPSSLDWAILESETSWGVTVLQAEAEMDAGPVWASCEFPMRDVAKSSLYRDEVTEAAVAAVLEAVDRFAKGGFAPERVAPAAAGVRGRQRPAMSQVDRAIDWSSDTTARVLAKIRSGDGNPGVRDRMFDRIVHLYNGKAATGLAGPPGSVVAWSGPAIARATINGAVWIGHLREPAGEHPFKLPATHVLAREVAGLPVVPVDAPTGFGEIAYREAGAVGMLHFDFYNGAMGTEATRRLLAAYRMATRRPTKVIVLLGGTEFWSNGMDLNLIEAARSPADESWANINALDDLAEAIVRTRNQLTVAALGGNAGAGGVFLARTADLVWLRDGVVLNPHYKDMGNLFGSELWTYLLPRRAGLAAARNVTEARLPVGAAEAVALGLADDSIAGARASFTRSVMGRAEALVDEPDWSARIAGKVRLRDADEADKPLALYRAEELEHMRRNFYGFDPSYHVARSNFVRKVAKSRTPITIARHRDRRCLFPRRMAS</sequence>
<dbReference type="InterPro" id="IPR029045">
    <property type="entry name" value="ClpP/crotonase-like_dom_sf"/>
</dbReference>
<dbReference type="InterPro" id="IPR011034">
    <property type="entry name" value="Formyl_transferase-like_C_sf"/>
</dbReference>
<dbReference type="PANTHER" id="PTHR43388:SF1">
    <property type="entry name" value="HYDROGENASE MATURATION FACTOR HOXX"/>
    <property type="match status" value="1"/>
</dbReference>
<organism evidence="1 2">
    <name type="scientific">Bradyrhizobium sediminis</name>
    <dbReference type="NCBI Taxonomy" id="2840469"/>
    <lineage>
        <taxon>Bacteria</taxon>
        <taxon>Pseudomonadati</taxon>
        <taxon>Pseudomonadota</taxon>
        <taxon>Alphaproteobacteria</taxon>
        <taxon>Hyphomicrobiales</taxon>
        <taxon>Nitrobacteraceae</taxon>
        <taxon>Bradyrhizobium</taxon>
    </lineage>
</organism>
<dbReference type="Gene3D" id="3.90.226.10">
    <property type="entry name" value="2-enoyl-CoA Hydratase, Chain A, domain 1"/>
    <property type="match status" value="1"/>
</dbReference>
<gene>
    <name evidence="1" type="ORF">KMZ68_20230</name>
</gene>
<dbReference type="SUPFAM" id="SSF52096">
    <property type="entry name" value="ClpP/crotonase"/>
    <property type="match status" value="1"/>
</dbReference>
<dbReference type="EMBL" id="CP076135">
    <property type="protein sequence ID" value="QWG17277.1"/>
    <property type="molecule type" value="Genomic_DNA"/>
</dbReference>
<name>A0A975RQW5_9BRAD</name>
<accession>A0A975RQW5</accession>
<evidence type="ECO:0000313" key="1">
    <source>
        <dbReference type="EMBL" id="QWG17277.1"/>
    </source>
</evidence>
<dbReference type="SUPFAM" id="SSF50486">
    <property type="entry name" value="FMT C-terminal domain-like"/>
    <property type="match status" value="1"/>
</dbReference>
<dbReference type="PANTHER" id="PTHR43388">
    <property type="entry name" value="HYDROGENASE MATURATION FACTOR HOXX"/>
    <property type="match status" value="1"/>
</dbReference>
<dbReference type="CDD" id="cd08650">
    <property type="entry name" value="FMT_core_HypX_N"/>
    <property type="match status" value="1"/>
</dbReference>
<protein>
    <submittedName>
        <fullName evidence="1">Hydrogenase maturation protein</fullName>
    </submittedName>
</protein>